<keyword evidence="7 10" id="KW-0949">S-adenosyl-L-methionine</keyword>
<dbReference type="InterPro" id="IPR015947">
    <property type="entry name" value="PUA-like_sf"/>
</dbReference>
<comment type="function">
    <text evidence="8 10">Specifically methylates the N3 position of the uracil ring of uridine 1498 (m3U1498) in 16S rRNA. Acts on the fully assembled 30S ribosomal subunit.</text>
</comment>
<evidence type="ECO:0000256" key="3">
    <source>
        <dbReference type="ARBA" id="ARBA00022490"/>
    </source>
</evidence>
<evidence type="ECO:0000256" key="9">
    <source>
        <dbReference type="ARBA" id="ARBA00047944"/>
    </source>
</evidence>
<comment type="similarity">
    <text evidence="2 10">Belongs to the RNA methyltransferase RsmE family.</text>
</comment>
<evidence type="ECO:0000256" key="6">
    <source>
        <dbReference type="ARBA" id="ARBA00022679"/>
    </source>
</evidence>
<gene>
    <name evidence="13" type="ORF">FTUN_2370</name>
</gene>
<keyword evidence="14" id="KW-1185">Reference proteome</keyword>
<evidence type="ECO:0000256" key="5">
    <source>
        <dbReference type="ARBA" id="ARBA00022603"/>
    </source>
</evidence>
<name>A0A6M5YMM5_9BACT</name>
<evidence type="ECO:0000256" key="7">
    <source>
        <dbReference type="ARBA" id="ARBA00022691"/>
    </source>
</evidence>
<feature type="domain" description="Ribosomal RNA small subunit methyltransferase E PUA-like" evidence="12">
    <location>
        <begin position="18"/>
        <end position="64"/>
    </location>
</feature>
<protein>
    <recommendedName>
        <fullName evidence="10">Ribosomal RNA small subunit methyltransferase E</fullName>
        <ecNumber evidence="10">2.1.1.193</ecNumber>
    </recommendedName>
</protein>
<keyword evidence="6 10" id="KW-0808">Transferase</keyword>
<comment type="catalytic activity">
    <reaction evidence="9 10">
        <text>uridine(1498) in 16S rRNA + S-adenosyl-L-methionine = N(3)-methyluridine(1498) in 16S rRNA + S-adenosyl-L-homocysteine + H(+)</text>
        <dbReference type="Rhea" id="RHEA:42920"/>
        <dbReference type="Rhea" id="RHEA-COMP:10283"/>
        <dbReference type="Rhea" id="RHEA-COMP:10284"/>
        <dbReference type="ChEBI" id="CHEBI:15378"/>
        <dbReference type="ChEBI" id="CHEBI:57856"/>
        <dbReference type="ChEBI" id="CHEBI:59789"/>
        <dbReference type="ChEBI" id="CHEBI:65315"/>
        <dbReference type="ChEBI" id="CHEBI:74502"/>
        <dbReference type="EC" id="2.1.1.193"/>
    </reaction>
</comment>
<comment type="subcellular location">
    <subcellularLocation>
        <location evidence="1 10">Cytoplasm</location>
    </subcellularLocation>
</comment>
<keyword evidence="3 10" id="KW-0963">Cytoplasm</keyword>
<dbReference type="PANTHER" id="PTHR30027:SF3">
    <property type="entry name" value="16S RRNA (URACIL(1498)-N(3))-METHYLTRANSFERASE"/>
    <property type="match status" value="1"/>
</dbReference>
<dbReference type="Proteomes" id="UP000503447">
    <property type="component" value="Chromosome"/>
</dbReference>
<dbReference type="SUPFAM" id="SSF88697">
    <property type="entry name" value="PUA domain-like"/>
    <property type="match status" value="1"/>
</dbReference>
<evidence type="ECO:0000256" key="1">
    <source>
        <dbReference type="ARBA" id="ARBA00004496"/>
    </source>
</evidence>
<evidence type="ECO:0000256" key="2">
    <source>
        <dbReference type="ARBA" id="ARBA00005528"/>
    </source>
</evidence>
<dbReference type="RefSeq" id="WP_171470757.1">
    <property type="nucleotide sequence ID" value="NZ_CP053452.2"/>
</dbReference>
<dbReference type="CDD" id="cd18084">
    <property type="entry name" value="RsmE-like"/>
    <property type="match status" value="1"/>
</dbReference>
<dbReference type="EC" id="2.1.1.193" evidence="10"/>
<dbReference type="PANTHER" id="PTHR30027">
    <property type="entry name" value="RIBOSOMAL RNA SMALL SUBUNIT METHYLTRANSFERASE E"/>
    <property type="match status" value="1"/>
</dbReference>
<evidence type="ECO:0000259" key="12">
    <source>
        <dbReference type="Pfam" id="PF20260"/>
    </source>
</evidence>
<organism evidence="13 14">
    <name type="scientific">Frigoriglobus tundricola</name>
    <dbReference type="NCBI Taxonomy" id="2774151"/>
    <lineage>
        <taxon>Bacteria</taxon>
        <taxon>Pseudomonadati</taxon>
        <taxon>Planctomycetota</taxon>
        <taxon>Planctomycetia</taxon>
        <taxon>Gemmatales</taxon>
        <taxon>Gemmataceae</taxon>
        <taxon>Frigoriglobus</taxon>
    </lineage>
</organism>
<dbReference type="EMBL" id="CP053452">
    <property type="protein sequence ID" value="QJW94844.1"/>
    <property type="molecule type" value="Genomic_DNA"/>
</dbReference>
<dbReference type="NCBIfam" id="TIGR00046">
    <property type="entry name" value="RsmE family RNA methyltransferase"/>
    <property type="match status" value="1"/>
</dbReference>
<dbReference type="SUPFAM" id="SSF75217">
    <property type="entry name" value="alpha/beta knot"/>
    <property type="match status" value="1"/>
</dbReference>
<dbReference type="Pfam" id="PF04452">
    <property type="entry name" value="Methyltrans_RNA"/>
    <property type="match status" value="1"/>
</dbReference>
<dbReference type="GO" id="GO:0070042">
    <property type="term" value="F:rRNA (uridine-N3-)-methyltransferase activity"/>
    <property type="evidence" value="ECO:0007669"/>
    <property type="project" value="TreeGrafter"/>
</dbReference>
<keyword evidence="5 10" id="KW-0489">Methyltransferase</keyword>
<evidence type="ECO:0000256" key="4">
    <source>
        <dbReference type="ARBA" id="ARBA00022552"/>
    </source>
</evidence>
<dbReference type="InterPro" id="IPR046887">
    <property type="entry name" value="RsmE_PUA-like"/>
</dbReference>
<dbReference type="InterPro" id="IPR006700">
    <property type="entry name" value="RsmE"/>
</dbReference>
<accession>A0A6M5YMM5</accession>
<dbReference type="AlphaFoldDB" id="A0A6M5YMM5"/>
<evidence type="ECO:0000313" key="13">
    <source>
        <dbReference type="EMBL" id="QJW94844.1"/>
    </source>
</evidence>
<dbReference type="InterPro" id="IPR046886">
    <property type="entry name" value="RsmE_MTase_dom"/>
</dbReference>
<evidence type="ECO:0000256" key="10">
    <source>
        <dbReference type="PIRNR" id="PIRNR015601"/>
    </source>
</evidence>
<evidence type="ECO:0000313" key="14">
    <source>
        <dbReference type="Proteomes" id="UP000503447"/>
    </source>
</evidence>
<evidence type="ECO:0000256" key="8">
    <source>
        <dbReference type="ARBA" id="ARBA00025699"/>
    </source>
</evidence>
<dbReference type="InterPro" id="IPR029028">
    <property type="entry name" value="Alpha/beta_knot_MTases"/>
</dbReference>
<dbReference type="Pfam" id="PF20260">
    <property type="entry name" value="PUA_4"/>
    <property type="match status" value="1"/>
</dbReference>
<sequence>MADRFFTPDPIAPGELALTGAEAHHMAAVRRFAPGDRVVLFNGDGYDYPAEVLSAGKRSVALTVFPPVAVDRELGFPLVVGSALPKGDRADFLIEKLTELGATRFVPLLTTRAVVQPKPTVVEKFERAVIEASKQCGRNRLMAIDPPRQWDEFLRLTDVPLNRVVLHTGPDLAPVARSGGCVVAVGPEGGFTPEEIARATTAGWGVASLGPRVLRVETAALAAAAVLSAHRSGS</sequence>
<reference evidence="14" key="1">
    <citation type="submission" date="2020-05" db="EMBL/GenBank/DDBJ databases">
        <title>Frigoriglobus tundricola gen. nov., sp. nov., a psychrotolerant cellulolytic planctomycete of the family Gemmataceae with two divergent copies of 16S rRNA gene.</title>
        <authorList>
            <person name="Kulichevskaya I.S."/>
            <person name="Ivanova A.A."/>
            <person name="Naumoff D.G."/>
            <person name="Beletsky A.V."/>
            <person name="Rijpstra W.I.C."/>
            <person name="Sinninghe Damste J.S."/>
            <person name="Mardanov A.V."/>
            <person name="Ravin N.V."/>
            <person name="Dedysh S.N."/>
        </authorList>
    </citation>
    <scope>NUCLEOTIDE SEQUENCE [LARGE SCALE GENOMIC DNA]</scope>
    <source>
        <strain evidence="14">PL17</strain>
    </source>
</reference>
<dbReference type="InterPro" id="IPR029026">
    <property type="entry name" value="tRNA_m1G_MTases_N"/>
</dbReference>
<dbReference type="GO" id="GO:0070475">
    <property type="term" value="P:rRNA base methylation"/>
    <property type="evidence" value="ECO:0007669"/>
    <property type="project" value="TreeGrafter"/>
</dbReference>
<dbReference type="GO" id="GO:0005737">
    <property type="term" value="C:cytoplasm"/>
    <property type="evidence" value="ECO:0007669"/>
    <property type="project" value="UniProtKB-SubCell"/>
</dbReference>
<evidence type="ECO:0000259" key="11">
    <source>
        <dbReference type="Pfam" id="PF04452"/>
    </source>
</evidence>
<keyword evidence="4 10" id="KW-0698">rRNA processing</keyword>
<dbReference type="PIRSF" id="PIRSF015601">
    <property type="entry name" value="MTase_slr0722"/>
    <property type="match status" value="1"/>
</dbReference>
<dbReference type="Gene3D" id="3.40.1280.10">
    <property type="match status" value="1"/>
</dbReference>
<dbReference type="KEGG" id="ftj:FTUN_2370"/>
<proteinExistence type="inferred from homology"/>
<feature type="domain" description="Ribosomal RNA small subunit methyltransferase E methyltransferase" evidence="11">
    <location>
        <begin position="76"/>
        <end position="227"/>
    </location>
</feature>